<dbReference type="SMART" id="SM00248">
    <property type="entry name" value="ANK"/>
    <property type="match status" value="5"/>
</dbReference>
<evidence type="ECO:0000313" key="5">
    <source>
        <dbReference type="Proteomes" id="UP000015101"/>
    </source>
</evidence>
<feature type="region of interest" description="Disordered" evidence="2">
    <location>
        <begin position="1"/>
        <end position="39"/>
    </location>
</feature>
<dbReference type="Gene3D" id="1.25.40.20">
    <property type="entry name" value="Ankyrin repeat-containing domain"/>
    <property type="match status" value="2"/>
</dbReference>
<reference evidence="5" key="1">
    <citation type="submission" date="2012-12" db="EMBL/GenBank/DDBJ databases">
        <authorList>
            <person name="Hellsten U."/>
            <person name="Grimwood J."/>
            <person name="Chapman J.A."/>
            <person name="Shapiro H."/>
            <person name="Aerts A."/>
            <person name="Otillar R.P."/>
            <person name="Terry A.Y."/>
            <person name="Boore J.L."/>
            <person name="Simakov O."/>
            <person name="Marletaz F."/>
            <person name="Cho S.-J."/>
            <person name="Edsinger-Gonzales E."/>
            <person name="Havlak P."/>
            <person name="Kuo D.-H."/>
            <person name="Larsson T."/>
            <person name="Lv J."/>
            <person name="Arendt D."/>
            <person name="Savage R."/>
            <person name="Osoegawa K."/>
            <person name="de Jong P."/>
            <person name="Lindberg D.R."/>
            <person name="Seaver E.C."/>
            <person name="Weisblat D.A."/>
            <person name="Putnam N.H."/>
            <person name="Grigoriev I.V."/>
            <person name="Rokhsar D.S."/>
        </authorList>
    </citation>
    <scope>NUCLEOTIDE SEQUENCE</scope>
</reference>
<dbReference type="InterPro" id="IPR036770">
    <property type="entry name" value="Ankyrin_rpt-contain_sf"/>
</dbReference>
<dbReference type="FunFam" id="1.25.40.20:FF:000980">
    <property type="entry name" value="SH3 and multiple ankyrin repeat domains 2a"/>
    <property type="match status" value="1"/>
</dbReference>
<dbReference type="Pfam" id="PF12796">
    <property type="entry name" value="Ank_2"/>
    <property type="match status" value="2"/>
</dbReference>
<dbReference type="OrthoDB" id="445896at2759"/>
<dbReference type="AlphaFoldDB" id="T1FG26"/>
<dbReference type="PROSITE" id="PS50088">
    <property type="entry name" value="ANK_REPEAT"/>
    <property type="match status" value="2"/>
</dbReference>
<organism evidence="4 5">
    <name type="scientific">Helobdella robusta</name>
    <name type="common">Californian leech</name>
    <dbReference type="NCBI Taxonomy" id="6412"/>
    <lineage>
        <taxon>Eukaryota</taxon>
        <taxon>Metazoa</taxon>
        <taxon>Spiralia</taxon>
        <taxon>Lophotrochozoa</taxon>
        <taxon>Annelida</taxon>
        <taxon>Clitellata</taxon>
        <taxon>Hirudinea</taxon>
        <taxon>Rhynchobdellida</taxon>
        <taxon>Glossiphoniidae</taxon>
        <taxon>Helobdella</taxon>
    </lineage>
</organism>
<dbReference type="PRINTS" id="PR01415">
    <property type="entry name" value="ANKYRIN"/>
</dbReference>
<dbReference type="GeneID" id="20207775"/>
<gene>
    <name evidence="4" type="primary">20207775</name>
    <name evidence="3" type="ORF">HELRODRAFT_180582</name>
</gene>
<dbReference type="PANTHER" id="PTHR24135">
    <property type="entry name" value="SH3 AND MULTIPLE ANKYRIN REPEAT DOMAINS PROTEIN"/>
    <property type="match status" value="1"/>
</dbReference>
<accession>T1FG26</accession>
<dbReference type="PROSITE" id="PS50297">
    <property type="entry name" value="ANK_REP_REGION"/>
    <property type="match status" value="2"/>
</dbReference>
<dbReference type="RefSeq" id="XP_009028144.1">
    <property type="nucleotide sequence ID" value="XM_009029896.1"/>
</dbReference>
<protein>
    <submittedName>
        <fullName evidence="3 4">Uncharacterized protein</fullName>
    </submittedName>
</protein>
<dbReference type="eggNOG" id="KOG0504">
    <property type="taxonomic scope" value="Eukaryota"/>
</dbReference>
<name>T1FG26_HELRO</name>
<dbReference type="STRING" id="6412.T1FG26"/>
<sequence>MNIKSNLSSLSSINSISSSSSSNNNNNNNNNTNNNDNDNDDNIVSFPLLIYDIKTTIICRASADDSLWTLKRNILLTNETANFKDGLNYGFYTPASDGRIGKFLDENHRKTFMGAINSNSNKLNDVIKMLKKGHDPNYQDAKTGETPMTSAILSKCSTDLLLHLVSEGAHLDYRNSRGDTPLHVAAVSGNVVALKTVLDLGASPNSRSSDNLTPLHQLCRARDVELANYCVQMLLENYSVVDVADQAGNTELHHSCRLGRLHITRKLIVYGANINRQNETGNTPLHELIARKLLAYGAQKDINNHSNLDAYGSAVTISSDYLAEYIANFKPSDICE</sequence>
<dbReference type="SUPFAM" id="SSF48403">
    <property type="entry name" value="Ankyrin repeat"/>
    <property type="match status" value="1"/>
</dbReference>
<dbReference type="PANTHER" id="PTHR24135:SF28">
    <property type="entry name" value="LD13733P"/>
    <property type="match status" value="1"/>
</dbReference>
<dbReference type="EMBL" id="KB097594">
    <property type="protein sequence ID" value="ESN93718.1"/>
    <property type="molecule type" value="Genomic_DNA"/>
</dbReference>
<feature type="repeat" description="ANK" evidence="1">
    <location>
        <begin position="177"/>
        <end position="209"/>
    </location>
</feature>
<keyword evidence="1" id="KW-0040">ANK repeat</keyword>
<evidence type="ECO:0000313" key="4">
    <source>
        <dbReference type="EnsemblMetazoa" id="HelroP180582"/>
    </source>
</evidence>
<feature type="compositionally biased region" description="Low complexity" evidence="2">
    <location>
        <begin position="1"/>
        <end position="36"/>
    </location>
</feature>
<dbReference type="EnsemblMetazoa" id="HelroT180582">
    <property type="protein sequence ID" value="HelroP180582"/>
    <property type="gene ID" value="HelroG180582"/>
</dbReference>
<reference evidence="3 5" key="2">
    <citation type="journal article" date="2013" name="Nature">
        <title>Insights into bilaterian evolution from three spiralian genomes.</title>
        <authorList>
            <person name="Simakov O."/>
            <person name="Marletaz F."/>
            <person name="Cho S.J."/>
            <person name="Edsinger-Gonzales E."/>
            <person name="Havlak P."/>
            <person name="Hellsten U."/>
            <person name="Kuo D.H."/>
            <person name="Larsson T."/>
            <person name="Lv J."/>
            <person name="Arendt D."/>
            <person name="Savage R."/>
            <person name="Osoegawa K."/>
            <person name="de Jong P."/>
            <person name="Grimwood J."/>
            <person name="Chapman J.A."/>
            <person name="Shapiro H."/>
            <person name="Aerts A."/>
            <person name="Otillar R.P."/>
            <person name="Terry A.Y."/>
            <person name="Boore J.L."/>
            <person name="Grigoriev I.V."/>
            <person name="Lindberg D.R."/>
            <person name="Seaver E.C."/>
            <person name="Weisblat D.A."/>
            <person name="Putnam N.H."/>
            <person name="Rokhsar D.S."/>
        </authorList>
    </citation>
    <scope>NUCLEOTIDE SEQUENCE</scope>
</reference>
<keyword evidence="5" id="KW-1185">Reference proteome</keyword>
<dbReference type="InterPro" id="IPR051569">
    <property type="entry name" value="SHANK"/>
</dbReference>
<reference evidence="4" key="3">
    <citation type="submission" date="2015-06" db="UniProtKB">
        <authorList>
            <consortium name="EnsemblMetazoa"/>
        </authorList>
    </citation>
    <scope>IDENTIFICATION</scope>
</reference>
<dbReference type="Proteomes" id="UP000015101">
    <property type="component" value="Unassembled WGS sequence"/>
</dbReference>
<evidence type="ECO:0000313" key="3">
    <source>
        <dbReference type="EMBL" id="ESN93718.1"/>
    </source>
</evidence>
<dbReference type="FunFam" id="1.25.40.20:FF:000979">
    <property type="entry name" value="SH3 and multiple ankyrin repeat domains 2a"/>
    <property type="match status" value="1"/>
</dbReference>
<dbReference type="EMBL" id="AMQM01007277">
    <property type="status" value="NOT_ANNOTATED_CDS"/>
    <property type="molecule type" value="Genomic_DNA"/>
</dbReference>
<dbReference type="HOGENOM" id="CLU_018169_0_0_1"/>
<dbReference type="InterPro" id="IPR002110">
    <property type="entry name" value="Ankyrin_rpt"/>
</dbReference>
<dbReference type="InParanoid" id="T1FG26"/>
<proteinExistence type="predicted"/>
<evidence type="ECO:0000256" key="2">
    <source>
        <dbReference type="SAM" id="MobiDB-lite"/>
    </source>
</evidence>
<evidence type="ECO:0000256" key="1">
    <source>
        <dbReference type="PROSITE-ProRule" id="PRU00023"/>
    </source>
</evidence>
<feature type="repeat" description="ANK" evidence="1">
    <location>
        <begin position="247"/>
        <end position="279"/>
    </location>
</feature>
<dbReference type="KEGG" id="hro:HELRODRAFT_180582"/>
<dbReference type="CTD" id="20207775"/>